<reference evidence="2 3" key="1">
    <citation type="submission" date="2020-03" db="EMBL/GenBank/DDBJ databases">
        <title>Genomic Encyclopedia of Type Strains, Phase IV (KMG-IV): sequencing the most valuable type-strain genomes for metagenomic binning, comparative biology and taxonomic classification.</title>
        <authorList>
            <person name="Goeker M."/>
        </authorList>
    </citation>
    <scope>NUCLEOTIDE SEQUENCE [LARGE SCALE GENOMIC DNA]</scope>
    <source>
        <strain evidence="2 3">DSM 16846</strain>
    </source>
</reference>
<dbReference type="AlphaFoldDB" id="A0A7X6BF96"/>
<keyword evidence="1" id="KW-0732">Signal</keyword>
<gene>
    <name evidence="2" type="ORF">GGQ97_000346</name>
</gene>
<evidence type="ECO:0000256" key="1">
    <source>
        <dbReference type="SAM" id="SignalP"/>
    </source>
</evidence>
<dbReference type="Proteomes" id="UP000558192">
    <property type="component" value="Unassembled WGS sequence"/>
</dbReference>
<accession>A0A7X6BF96</accession>
<evidence type="ECO:0000313" key="3">
    <source>
        <dbReference type="Proteomes" id="UP000558192"/>
    </source>
</evidence>
<evidence type="ECO:0000313" key="2">
    <source>
        <dbReference type="EMBL" id="NJC04553.1"/>
    </source>
</evidence>
<feature type="signal peptide" evidence="1">
    <location>
        <begin position="1"/>
        <end position="23"/>
    </location>
</feature>
<sequence>MRKLVALGLGVTLAVAGASPALAQKAKLAPFAANPVADAAYVKAVGNPAFGGARTVAIPQFTVEFVDVSDGLSAKEEKRQDYVRVDYRLQGLDAASRQQLTDRLYAAWVQGLQARGLTVLGPRQLASTATWGKLAPKLKPTPAAVERDSGLNQIFSVEGAGFAMPAGARTPEGAASKNIDTGAAVASKVGGRMGGMFGMARGLMKMGGGLKDFGSAWDQAAAVGPLSRETGAAVMTVRLVVGLRDTDMASRGFGLFRTAGSYDGKPRLVIQADGTEVTLAPPGDGRNLARLQLTHDLVFAEDLMKGRIALANNTGTTVGNTLAKANFAARAIGGGSATISQVHHFDVRTDPAAVEAAIGRNLQSLQQALLGRIGS</sequence>
<feature type="chain" id="PRO_5030819686" evidence="1">
    <location>
        <begin position="24"/>
        <end position="375"/>
    </location>
</feature>
<proteinExistence type="predicted"/>
<dbReference type="EMBL" id="JAATJC010000001">
    <property type="protein sequence ID" value="NJC04553.1"/>
    <property type="molecule type" value="Genomic_DNA"/>
</dbReference>
<comment type="caution">
    <text evidence="2">The sequence shown here is derived from an EMBL/GenBank/DDBJ whole genome shotgun (WGS) entry which is preliminary data.</text>
</comment>
<name>A0A7X6BF96_9SPHN</name>
<dbReference type="RefSeq" id="WP_168067361.1">
    <property type="nucleotide sequence ID" value="NZ_JAATJC010000001.1"/>
</dbReference>
<organism evidence="2 3">
    <name type="scientific">Sphingomonas kaistensis</name>
    <dbReference type="NCBI Taxonomy" id="298708"/>
    <lineage>
        <taxon>Bacteria</taxon>
        <taxon>Pseudomonadati</taxon>
        <taxon>Pseudomonadota</taxon>
        <taxon>Alphaproteobacteria</taxon>
        <taxon>Sphingomonadales</taxon>
        <taxon>Sphingomonadaceae</taxon>
        <taxon>Sphingomonas</taxon>
    </lineage>
</organism>
<protein>
    <submittedName>
        <fullName evidence="2">Uncharacterized protein</fullName>
    </submittedName>
</protein>
<keyword evidence="3" id="KW-1185">Reference proteome</keyword>